<dbReference type="SUPFAM" id="SSF52922">
    <property type="entry name" value="TK C-terminal domain-like"/>
    <property type="match status" value="1"/>
</dbReference>
<comment type="cofactor">
    <cofactor evidence="2">
        <name>Mn(2+)</name>
        <dbReference type="ChEBI" id="CHEBI:29035"/>
    </cofactor>
</comment>
<dbReference type="SUPFAM" id="SSF52518">
    <property type="entry name" value="Thiamin diphosphate-binding fold (THDP-binding)"/>
    <property type="match status" value="2"/>
</dbReference>
<protein>
    <recommendedName>
        <fullName evidence="7">Transketolase</fullName>
    </recommendedName>
</protein>
<dbReference type="Pfam" id="PF02780">
    <property type="entry name" value="Transketolase_C"/>
    <property type="match status" value="1"/>
</dbReference>
<dbReference type="InterPro" id="IPR009014">
    <property type="entry name" value="Transketo_C/PFOR_II"/>
</dbReference>
<dbReference type="InterPro" id="IPR049557">
    <property type="entry name" value="Transketolase_CS"/>
</dbReference>
<evidence type="ECO:0000259" key="13">
    <source>
        <dbReference type="SMART" id="SM00861"/>
    </source>
</evidence>
<dbReference type="PROSITE" id="PS00801">
    <property type="entry name" value="TRANSKETOLASE_1"/>
    <property type="match status" value="1"/>
</dbReference>
<keyword evidence="12" id="KW-0786">Thiamine pyrophosphate</keyword>
<evidence type="ECO:0000256" key="10">
    <source>
        <dbReference type="ARBA" id="ARBA00022837"/>
    </source>
</evidence>
<comment type="subunit">
    <text evidence="6">Homodimer.</text>
</comment>
<evidence type="ECO:0000313" key="15">
    <source>
        <dbReference type="Proteomes" id="UP000229383"/>
    </source>
</evidence>
<evidence type="ECO:0000256" key="3">
    <source>
        <dbReference type="ARBA" id="ARBA00001946"/>
    </source>
</evidence>
<dbReference type="GO" id="GO:0046872">
    <property type="term" value="F:metal ion binding"/>
    <property type="evidence" value="ECO:0007669"/>
    <property type="project" value="UniProtKB-KW"/>
</dbReference>
<evidence type="ECO:0000256" key="1">
    <source>
        <dbReference type="ARBA" id="ARBA00001913"/>
    </source>
</evidence>
<dbReference type="InterPro" id="IPR051424">
    <property type="entry name" value="Transketolase-like"/>
</dbReference>
<comment type="cofactor">
    <cofactor evidence="1">
        <name>Ca(2+)</name>
        <dbReference type="ChEBI" id="CHEBI:29108"/>
    </cofactor>
</comment>
<evidence type="ECO:0000256" key="11">
    <source>
        <dbReference type="ARBA" id="ARBA00022842"/>
    </source>
</evidence>
<dbReference type="FunFam" id="3.40.50.970:FF:000129">
    <property type="entry name" value="Transketolase"/>
    <property type="match status" value="1"/>
</dbReference>
<keyword evidence="8" id="KW-0808">Transferase</keyword>
<comment type="caution">
    <text evidence="14">The sequence shown here is derived from an EMBL/GenBank/DDBJ whole genome shotgun (WGS) entry which is preliminary data.</text>
</comment>
<dbReference type="GO" id="GO:0004802">
    <property type="term" value="F:transketolase activity"/>
    <property type="evidence" value="ECO:0007669"/>
    <property type="project" value="TreeGrafter"/>
</dbReference>
<organism evidence="14 15">
    <name type="scientific">Candidatus Niyogibacteria bacterium CG10_big_fil_rev_8_21_14_0_10_42_19</name>
    <dbReference type="NCBI Taxonomy" id="1974725"/>
    <lineage>
        <taxon>Bacteria</taxon>
        <taxon>Candidatus Niyogiibacteriota</taxon>
    </lineage>
</organism>
<evidence type="ECO:0000313" key="14">
    <source>
        <dbReference type="EMBL" id="PIR70397.1"/>
    </source>
</evidence>
<dbReference type="InterPro" id="IPR005474">
    <property type="entry name" value="Transketolase_N"/>
</dbReference>
<evidence type="ECO:0000256" key="2">
    <source>
        <dbReference type="ARBA" id="ARBA00001936"/>
    </source>
</evidence>
<dbReference type="CDD" id="cd07033">
    <property type="entry name" value="TPP_PYR_DXS_TK_like"/>
    <property type="match status" value="1"/>
</dbReference>
<keyword evidence="11" id="KW-0460">Magnesium</keyword>
<evidence type="ECO:0000256" key="6">
    <source>
        <dbReference type="ARBA" id="ARBA00011738"/>
    </source>
</evidence>
<dbReference type="GO" id="GO:0005737">
    <property type="term" value="C:cytoplasm"/>
    <property type="evidence" value="ECO:0007669"/>
    <property type="project" value="UniProtKB-ARBA"/>
</dbReference>
<comment type="cofactor">
    <cofactor evidence="3">
        <name>Mg(2+)</name>
        <dbReference type="ChEBI" id="CHEBI:18420"/>
    </cofactor>
</comment>
<evidence type="ECO:0000256" key="5">
    <source>
        <dbReference type="ARBA" id="ARBA00007131"/>
    </source>
</evidence>
<evidence type="ECO:0000256" key="8">
    <source>
        <dbReference type="ARBA" id="ARBA00022679"/>
    </source>
</evidence>
<evidence type="ECO:0000256" key="9">
    <source>
        <dbReference type="ARBA" id="ARBA00022723"/>
    </source>
</evidence>
<dbReference type="SMART" id="SM00861">
    <property type="entry name" value="Transket_pyr"/>
    <property type="match status" value="1"/>
</dbReference>
<evidence type="ECO:0000256" key="4">
    <source>
        <dbReference type="ARBA" id="ARBA00001964"/>
    </source>
</evidence>
<evidence type="ECO:0000256" key="7">
    <source>
        <dbReference type="ARBA" id="ARBA00016662"/>
    </source>
</evidence>
<dbReference type="Gene3D" id="3.40.50.970">
    <property type="match status" value="2"/>
</dbReference>
<proteinExistence type="inferred from homology"/>
<dbReference type="InterPro" id="IPR033248">
    <property type="entry name" value="Transketolase_C"/>
</dbReference>
<feature type="domain" description="Transketolase-like pyrimidine-binding" evidence="13">
    <location>
        <begin position="302"/>
        <end position="468"/>
    </location>
</feature>
<keyword evidence="9" id="KW-0479">Metal-binding</keyword>
<accession>A0A2H0TFR4</accession>
<dbReference type="Proteomes" id="UP000229383">
    <property type="component" value="Unassembled WGS sequence"/>
</dbReference>
<reference evidence="15" key="1">
    <citation type="submission" date="2017-09" db="EMBL/GenBank/DDBJ databases">
        <title>Depth-based differentiation of microbial function through sediment-hosted aquifers and enrichment of novel symbionts in the deep terrestrial subsurface.</title>
        <authorList>
            <person name="Probst A.J."/>
            <person name="Ladd B."/>
            <person name="Jarett J.K."/>
            <person name="Geller-Mcgrath D.E."/>
            <person name="Sieber C.M.K."/>
            <person name="Emerson J.B."/>
            <person name="Anantharaman K."/>
            <person name="Thomas B.C."/>
            <person name="Malmstrom R."/>
            <person name="Stieglmeier M."/>
            <person name="Klingl A."/>
            <person name="Woyke T."/>
            <person name="Ryan C.M."/>
            <person name="Banfield J.F."/>
        </authorList>
    </citation>
    <scope>NUCLEOTIDE SEQUENCE [LARGE SCALE GENOMIC DNA]</scope>
</reference>
<dbReference type="InterPro" id="IPR005475">
    <property type="entry name" value="Transketolase-like_Pyr-bd"/>
</dbReference>
<dbReference type="CDD" id="cd02012">
    <property type="entry name" value="TPP_TK"/>
    <property type="match status" value="1"/>
</dbReference>
<dbReference type="Gene3D" id="3.40.50.920">
    <property type="match status" value="1"/>
</dbReference>
<dbReference type="GO" id="GO:0030976">
    <property type="term" value="F:thiamine pyrophosphate binding"/>
    <property type="evidence" value="ECO:0007669"/>
    <property type="project" value="TreeGrafter"/>
</dbReference>
<name>A0A2H0TFR4_9BACT</name>
<sequence>MFRINTLSMIMEAGSGHPGTCLSVMDILTWLWVKEMRNPNAGLKDSDTFFSSKGHDAPALYSVLIGLGKLDREYIHKLRRLGGLPGHPDIKTPYIAANTGSLGMGISKARGMAIANRLKGNNGRIFVVTGDGELQEGQIWEALHPVANERLHEITVIVDHNKIQTDNFVASISDLGNLMDKFSSFGWDVFRCDGHNFLELEWALNYNSGTIRPKIIIADTVKGKGVSFMEKMDEDGLYKYHSGALGYEEYVSAINQIYIRLSELFTNQRQIFLVHLDHPPYKDPKSKDTKSALSSITHAKVEKLVLAYEDELAIIGGKREDIVVLDADLEADTGVLKFKKAFPERFLQCGIAEQDMVSVAGGLALKGMLPICHSFANFISSRANEQIYNNATEKTKIIYVGTLAGVLPGGPGHSHQAVRDISSLAAVPGLTMIEPSCEIQAREAIRWAVDKNPGSTYLRLTSISRELPFSLDKINHIFRKGVGIIFRKGGDVVIIAYGPVMLREAFLASDELLGNKIHAGVIDLPWLNIVDADWLYSVACGTRLLVTLDNHYVKGGQGEYLASVLAKSSLGDPFIVNLGIEEIPVCGTNREVLGYHKLDAKSIAKRIKEEL</sequence>
<dbReference type="PANTHER" id="PTHR43195:SF1">
    <property type="entry name" value="FI06132P-RELATED"/>
    <property type="match status" value="1"/>
</dbReference>
<dbReference type="InterPro" id="IPR029061">
    <property type="entry name" value="THDP-binding"/>
</dbReference>
<dbReference type="GO" id="GO:0019682">
    <property type="term" value="P:glyceraldehyde-3-phosphate metabolic process"/>
    <property type="evidence" value="ECO:0007669"/>
    <property type="project" value="UniProtKB-ARBA"/>
</dbReference>
<dbReference type="PANTHER" id="PTHR43195">
    <property type="entry name" value="TRANSKETOLASE"/>
    <property type="match status" value="1"/>
</dbReference>
<evidence type="ECO:0000256" key="12">
    <source>
        <dbReference type="ARBA" id="ARBA00023052"/>
    </source>
</evidence>
<comment type="cofactor">
    <cofactor evidence="4">
        <name>thiamine diphosphate</name>
        <dbReference type="ChEBI" id="CHEBI:58937"/>
    </cofactor>
</comment>
<dbReference type="AlphaFoldDB" id="A0A2H0TFR4"/>
<dbReference type="EMBL" id="PFCN01000020">
    <property type="protein sequence ID" value="PIR70397.1"/>
    <property type="molecule type" value="Genomic_DNA"/>
</dbReference>
<dbReference type="Pfam" id="PF02779">
    <property type="entry name" value="Transket_pyr"/>
    <property type="match status" value="1"/>
</dbReference>
<dbReference type="Pfam" id="PF00456">
    <property type="entry name" value="Transketolase_N"/>
    <property type="match status" value="1"/>
</dbReference>
<keyword evidence="10" id="KW-0106">Calcium</keyword>
<comment type="similarity">
    <text evidence="5">Belongs to the transketolase family.</text>
</comment>
<gene>
    <name evidence="14" type="ORF">COU46_01715</name>
</gene>